<evidence type="ECO:0000256" key="13">
    <source>
        <dbReference type="ARBA" id="ARBA00023004"/>
    </source>
</evidence>
<evidence type="ECO:0000256" key="14">
    <source>
        <dbReference type="ARBA" id="ARBA00023242"/>
    </source>
</evidence>
<evidence type="ECO:0000256" key="17">
    <source>
        <dbReference type="ARBA" id="ARBA00047444"/>
    </source>
</evidence>
<keyword evidence="14" id="KW-0539">Nucleus</keyword>
<keyword evidence="10" id="KW-0847">Vitamin C</keyword>
<dbReference type="GO" id="GO:0006449">
    <property type="term" value="P:regulation of translational termination"/>
    <property type="evidence" value="ECO:0007669"/>
    <property type="project" value="TreeGrafter"/>
</dbReference>
<dbReference type="EMBL" id="JAATIS010000147">
    <property type="protein sequence ID" value="KAG2469579.1"/>
    <property type="molecule type" value="Genomic_DNA"/>
</dbReference>
<keyword evidence="9" id="KW-0694">RNA-binding</keyword>
<dbReference type="PROSITE" id="PS51462">
    <property type="entry name" value="NUDIX"/>
    <property type="match status" value="1"/>
</dbReference>
<dbReference type="Gene3D" id="1.10.533.10">
    <property type="entry name" value="Death Domain, Fas"/>
    <property type="match status" value="1"/>
</dbReference>
<feature type="domain" description="Nudix hydrolase" evidence="20">
    <location>
        <begin position="76"/>
        <end position="203"/>
    </location>
</feature>
<protein>
    <recommendedName>
        <fullName evidence="6">Prolyl 3-hydroxylase OGFOD1</fullName>
    </recommendedName>
    <alternativeName>
        <fullName evidence="16">2-oxoglutarate and iron-dependent oxygenase domain-containing protein 1</fullName>
    </alternativeName>
    <alternativeName>
        <fullName evidence="5">Tumor necrosis factor receptor type 1-associated DEATH domain protein</fullName>
    </alternativeName>
    <alternativeName>
        <fullName evidence="15">uS12 prolyl 3-hydroxylase</fullName>
    </alternativeName>
</protein>
<dbReference type="GO" id="GO:0031418">
    <property type="term" value="F:L-ascorbic acid binding"/>
    <property type="evidence" value="ECO:0007669"/>
    <property type="project" value="UniProtKB-KW"/>
</dbReference>
<feature type="compositionally biased region" description="Acidic residues" evidence="18">
    <location>
        <begin position="473"/>
        <end position="487"/>
    </location>
</feature>
<dbReference type="InterPro" id="IPR039558">
    <property type="entry name" value="TPA1/OFD1_N"/>
</dbReference>
<dbReference type="InterPro" id="IPR036729">
    <property type="entry name" value="TRADD_N_sf"/>
</dbReference>
<dbReference type="GO" id="GO:0003729">
    <property type="term" value="F:mRNA binding"/>
    <property type="evidence" value="ECO:0007669"/>
    <property type="project" value="InterPro"/>
</dbReference>
<evidence type="ECO:0000256" key="15">
    <source>
        <dbReference type="ARBA" id="ARBA00029938"/>
    </source>
</evidence>
<name>A0A8X7XL28_POLSE</name>
<dbReference type="GO" id="GO:0060090">
    <property type="term" value="F:molecular adaptor activity"/>
    <property type="evidence" value="ECO:0007669"/>
    <property type="project" value="InterPro"/>
</dbReference>
<dbReference type="InterPro" id="IPR006620">
    <property type="entry name" value="Pro_4_hyd_alph"/>
</dbReference>
<dbReference type="Pfam" id="PF10637">
    <property type="entry name" value="Ofd1_CTDD"/>
    <property type="match status" value="1"/>
</dbReference>
<evidence type="ECO:0000256" key="7">
    <source>
        <dbReference type="ARBA" id="ARBA00022664"/>
    </source>
</evidence>
<dbReference type="InterPro" id="IPR019601">
    <property type="entry name" value="Oxoglutarate/Fe-dep_Oase_C"/>
</dbReference>
<dbReference type="InterPro" id="IPR005123">
    <property type="entry name" value="Oxoglu/Fe-dep_dioxygenase_dom"/>
</dbReference>
<evidence type="ECO:0000256" key="8">
    <source>
        <dbReference type="ARBA" id="ARBA00022723"/>
    </source>
</evidence>
<dbReference type="GO" id="GO:0031543">
    <property type="term" value="F:peptidyl-proline dioxygenase activity"/>
    <property type="evidence" value="ECO:0007669"/>
    <property type="project" value="UniProtKB-ARBA"/>
</dbReference>
<sequence length="815" mass="93440">MSVVPPNRSQTGWPRGVNQFGNKYLQQIKPLTLERTINLYPLTNYTFGTKEPLYEKDSSVAARFQRMREEFDKIGMRRTVEGVLIVHEHRLPHVLLLQLGTTFFKLPGGELNPGEDEVEGLKRLMTEILGRQDGVLQDWVIDDCIGNWWRPNFEPPQYPYIPAHITKPKEHKKLFLVQLQEKDEKKTGLLGKHDRHLTIKLNTYVAATNYLCLYRKVLFEEFRLWLSEVLEVDLRSTVDLSCAKYENSDVLLCHDDELEGRRIAFILYLVPPWEQSDGGILDLFDTDNHLQPRKILKSLVPSWNTLVFFEVSPVSFHQVSEVTSEGKCRLSVGGWFHGSSVERPPRYIEPVLPRNPHLQRDESLLNTWINAQYLDMSFQAQVQEEFEETSEILLKDFLQPEQYKMVSEALKESKIRWNQIGPPNKRCYSQADEASLPECVRQCWELLASEAFFLLLSNFTGLKLHFLAPSGGGDDDDDNDDEEEEEEKGGKGEKTGEVDVCETINAGPSLKEWKTTFGGFTSYIARDEDEEAQYSTPASGTFSGSVLLFIRSKSNVVNLSALYNNPDEKDKVFKTLKIALVDAAGGIDGFEILKIIADDLEIILHIKFIKEKSCRNFLDSYRSKGLQQSLIHHAKVLVPSEDPQFETQLKTYSKILDDFIAEQDKCVHNIMEAQPNRLRDDEIEELETRLKKATLNSREPPPPARTPCSTFLFQDKHFDDRKLTGEDQQTFAKKIGKNWKKVGRCLQKTCRALQDPAIDNLAYEYERDGLYEQAYQMLGKFMQAEGKKATLSRLISALEETELTGVAELMLGIHH</sequence>
<gene>
    <name evidence="22" type="primary">Nudt21</name>
    <name evidence="22" type="ORF">GTO96_0022535</name>
</gene>
<evidence type="ECO:0000256" key="2">
    <source>
        <dbReference type="ARBA" id="ARBA00004123"/>
    </source>
</evidence>
<dbReference type="SMART" id="SM00702">
    <property type="entry name" value="P4Hc"/>
    <property type="match status" value="1"/>
</dbReference>
<dbReference type="GO" id="GO:0007165">
    <property type="term" value="P:signal transduction"/>
    <property type="evidence" value="ECO:0007669"/>
    <property type="project" value="InterPro"/>
</dbReference>
<proteinExistence type="inferred from homology"/>
<evidence type="ECO:0000313" key="23">
    <source>
        <dbReference type="Proteomes" id="UP000886611"/>
    </source>
</evidence>
<feature type="non-terminal residue" evidence="22">
    <location>
        <position position="815"/>
    </location>
</feature>
<dbReference type="Pfam" id="PF13869">
    <property type="entry name" value="NUDIX_2"/>
    <property type="match status" value="1"/>
</dbReference>
<evidence type="ECO:0000256" key="12">
    <source>
        <dbReference type="ARBA" id="ARBA00023002"/>
    </source>
</evidence>
<dbReference type="InterPro" id="IPR000086">
    <property type="entry name" value="NUDIX_hydrolase_dom"/>
</dbReference>
<reference evidence="22 23" key="1">
    <citation type="journal article" date="2021" name="Cell">
        <title>Tracing the genetic footprints of vertebrate landing in non-teleost ray-finned fishes.</title>
        <authorList>
            <person name="Bi X."/>
            <person name="Wang K."/>
            <person name="Yang L."/>
            <person name="Pan H."/>
            <person name="Jiang H."/>
            <person name="Wei Q."/>
            <person name="Fang M."/>
            <person name="Yu H."/>
            <person name="Zhu C."/>
            <person name="Cai Y."/>
            <person name="He Y."/>
            <person name="Gan X."/>
            <person name="Zeng H."/>
            <person name="Yu D."/>
            <person name="Zhu Y."/>
            <person name="Jiang H."/>
            <person name="Qiu Q."/>
            <person name="Yang H."/>
            <person name="Zhang Y.E."/>
            <person name="Wang W."/>
            <person name="Zhu M."/>
            <person name="He S."/>
            <person name="Zhang G."/>
        </authorList>
    </citation>
    <scope>NUCLEOTIDE SEQUENCE [LARGE SCALE GENOMIC DNA]</scope>
    <source>
        <strain evidence="22">Bchr_013</strain>
    </source>
</reference>
<evidence type="ECO:0000259" key="21">
    <source>
        <dbReference type="PROSITE" id="PS51471"/>
    </source>
</evidence>
<keyword evidence="7" id="KW-0507">mRNA processing</keyword>
<dbReference type="GO" id="GO:0005506">
    <property type="term" value="F:iron ion binding"/>
    <property type="evidence" value="ECO:0007669"/>
    <property type="project" value="InterPro"/>
</dbReference>
<evidence type="ECO:0000256" key="5">
    <source>
        <dbReference type="ARBA" id="ARBA00015474"/>
    </source>
</evidence>
<dbReference type="InterPro" id="IPR009095">
    <property type="entry name" value="TRADD_N"/>
</dbReference>
<keyword evidence="11" id="KW-0223">Dioxygenase</keyword>
<dbReference type="SUPFAM" id="SSF55044">
    <property type="entry name" value="TRADD, N-terminal domain"/>
    <property type="match status" value="1"/>
</dbReference>
<comment type="similarity">
    <text evidence="4">Belongs to the Nudix hydrolase family. CPSF5 subfamily.</text>
</comment>
<evidence type="ECO:0000259" key="19">
    <source>
        <dbReference type="PROSITE" id="PS50017"/>
    </source>
</evidence>
<feature type="compositionally biased region" description="Basic and acidic residues" evidence="18">
    <location>
        <begin position="488"/>
        <end position="497"/>
    </location>
</feature>
<dbReference type="GO" id="GO:0005737">
    <property type="term" value="C:cytoplasm"/>
    <property type="evidence" value="ECO:0007669"/>
    <property type="project" value="TreeGrafter"/>
</dbReference>
<dbReference type="AlphaFoldDB" id="A0A8X7XL28"/>
<keyword evidence="13" id="KW-0408">Iron</keyword>
<evidence type="ECO:0000256" key="10">
    <source>
        <dbReference type="ARBA" id="ARBA00022896"/>
    </source>
</evidence>
<comment type="similarity">
    <text evidence="3">Belongs to the TPA1 family.</text>
</comment>
<comment type="caution">
    <text evidence="22">The sequence shown here is derived from an EMBL/GenBank/DDBJ whole genome shotgun (WGS) entry which is preliminary data.</text>
</comment>
<comment type="catalytic activity">
    <reaction evidence="17">
        <text>[ribosomal protein uS12]-L-proline + 2-oxoglutarate + O2 = [ribosomal protein uS12]-(3S)-3-hydroxy-L-proline + succinate + CO2</text>
        <dbReference type="Rhea" id="RHEA:54156"/>
        <dbReference type="Rhea" id="RHEA-COMP:13816"/>
        <dbReference type="Rhea" id="RHEA-COMP:13818"/>
        <dbReference type="ChEBI" id="CHEBI:15379"/>
        <dbReference type="ChEBI" id="CHEBI:16526"/>
        <dbReference type="ChEBI" id="CHEBI:16810"/>
        <dbReference type="ChEBI" id="CHEBI:30031"/>
        <dbReference type="ChEBI" id="CHEBI:50342"/>
        <dbReference type="ChEBI" id="CHEBI:85428"/>
    </reaction>
</comment>
<evidence type="ECO:0000256" key="3">
    <source>
        <dbReference type="ARBA" id="ARBA00007443"/>
    </source>
</evidence>
<dbReference type="InterPro" id="IPR051842">
    <property type="entry name" value="uS12_prolyl_hydroxylase"/>
</dbReference>
<dbReference type="PANTHER" id="PTHR12117:SF0">
    <property type="entry name" value="PROLYL 3-HYDROXYLASE OGFOD1"/>
    <property type="match status" value="1"/>
</dbReference>
<keyword evidence="12" id="KW-0560">Oxidoreductase</keyword>
<dbReference type="GO" id="GO:0043123">
    <property type="term" value="P:positive regulation of canonical NF-kappaB signal transduction"/>
    <property type="evidence" value="ECO:0007669"/>
    <property type="project" value="InterPro"/>
</dbReference>
<evidence type="ECO:0000259" key="20">
    <source>
        <dbReference type="PROSITE" id="PS51462"/>
    </source>
</evidence>
<dbReference type="InterPro" id="IPR000488">
    <property type="entry name" value="Death_dom"/>
</dbReference>
<dbReference type="FunFam" id="3.90.79.10:FF:000020">
    <property type="entry name" value="Pre-mRNA cleavage factor Im subunit 2"/>
    <property type="match status" value="1"/>
</dbReference>
<dbReference type="Gene3D" id="3.30.70.680">
    <property type="entry name" value="TRADD, N-terminal domain"/>
    <property type="match status" value="1"/>
</dbReference>
<keyword evidence="8" id="KW-0479">Metal-binding</keyword>
<feature type="domain" description="Fe2OG dioxygenase" evidence="21">
    <location>
        <begin position="236"/>
        <end position="338"/>
    </location>
</feature>
<dbReference type="CDD" id="cd08780">
    <property type="entry name" value="Death_TRADD"/>
    <property type="match status" value="1"/>
</dbReference>
<evidence type="ECO:0000256" key="9">
    <source>
        <dbReference type="ARBA" id="ARBA00022884"/>
    </source>
</evidence>
<dbReference type="SUPFAM" id="SSF47986">
    <property type="entry name" value="DEATH domain"/>
    <property type="match status" value="1"/>
</dbReference>
<keyword evidence="23" id="KW-1185">Reference proteome</keyword>
<dbReference type="PROSITE" id="PS50017">
    <property type="entry name" value="DEATH_DOMAIN"/>
    <property type="match status" value="1"/>
</dbReference>
<feature type="region of interest" description="Disordered" evidence="18">
    <location>
        <begin position="470"/>
        <end position="497"/>
    </location>
</feature>
<accession>A0A8X7XL28</accession>
<dbReference type="InterPro" id="IPR016706">
    <property type="entry name" value="Cleav_polyA_spec_factor_su5"/>
</dbReference>
<dbReference type="PROSITE" id="PS51471">
    <property type="entry name" value="FE2OG_OXY"/>
    <property type="match status" value="1"/>
</dbReference>
<dbReference type="InterPro" id="IPR011029">
    <property type="entry name" value="DEATH-like_dom_sf"/>
</dbReference>
<dbReference type="Pfam" id="PF00531">
    <property type="entry name" value="Death"/>
    <property type="match status" value="1"/>
</dbReference>
<dbReference type="CDD" id="cd18871">
    <property type="entry name" value="NUDIX_Cfim25_Nudt21"/>
    <property type="match status" value="1"/>
</dbReference>
<evidence type="ECO:0000256" key="11">
    <source>
        <dbReference type="ARBA" id="ARBA00022964"/>
    </source>
</evidence>
<evidence type="ECO:0000256" key="4">
    <source>
        <dbReference type="ARBA" id="ARBA00009710"/>
    </source>
</evidence>
<dbReference type="PANTHER" id="PTHR12117">
    <property type="entry name" value="HISTONE ACETYLTRANSFERASE COMPLEX"/>
    <property type="match status" value="1"/>
</dbReference>
<evidence type="ECO:0000256" key="1">
    <source>
        <dbReference type="ARBA" id="ARBA00001961"/>
    </source>
</evidence>
<dbReference type="Proteomes" id="UP000886611">
    <property type="component" value="Unassembled WGS sequence"/>
</dbReference>
<dbReference type="Pfam" id="PF13661">
    <property type="entry name" value="2OG-FeII_Oxy_4"/>
    <property type="match status" value="1"/>
</dbReference>
<feature type="domain" description="Death" evidence="19">
    <location>
        <begin position="724"/>
        <end position="814"/>
    </location>
</feature>
<dbReference type="GO" id="GO:0005849">
    <property type="term" value="C:mRNA cleavage factor complex"/>
    <property type="evidence" value="ECO:0007669"/>
    <property type="project" value="InterPro"/>
</dbReference>
<evidence type="ECO:0000256" key="18">
    <source>
        <dbReference type="SAM" id="MobiDB-lite"/>
    </source>
</evidence>
<feature type="non-terminal residue" evidence="22">
    <location>
        <position position="1"/>
    </location>
</feature>
<dbReference type="GO" id="GO:0031124">
    <property type="term" value="P:mRNA 3'-end processing"/>
    <property type="evidence" value="ECO:0007669"/>
    <property type="project" value="InterPro"/>
</dbReference>
<dbReference type="Pfam" id="PF09034">
    <property type="entry name" value="TRADD_N"/>
    <property type="match status" value="1"/>
</dbReference>
<evidence type="ECO:0000256" key="6">
    <source>
        <dbReference type="ARBA" id="ARBA00016364"/>
    </source>
</evidence>
<comment type="cofactor">
    <cofactor evidence="1">
        <name>L-ascorbate</name>
        <dbReference type="ChEBI" id="CHEBI:38290"/>
    </cofactor>
</comment>
<evidence type="ECO:0000313" key="22">
    <source>
        <dbReference type="EMBL" id="KAG2469579.1"/>
    </source>
</evidence>
<organism evidence="22 23">
    <name type="scientific">Polypterus senegalus</name>
    <name type="common">Senegal bichir</name>
    <dbReference type="NCBI Taxonomy" id="55291"/>
    <lineage>
        <taxon>Eukaryota</taxon>
        <taxon>Metazoa</taxon>
        <taxon>Chordata</taxon>
        <taxon>Craniata</taxon>
        <taxon>Vertebrata</taxon>
        <taxon>Euteleostomi</taxon>
        <taxon>Actinopterygii</taxon>
        <taxon>Polypteriformes</taxon>
        <taxon>Polypteridae</taxon>
        <taxon>Polypterus</taxon>
    </lineage>
</organism>
<evidence type="ECO:0000256" key="16">
    <source>
        <dbReference type="ARBA" id="ARBA00031489"/>
    </source>
</evidence>
<dbReference type="Gene3D" id="3.90.79.10">
    <property type="entry name" value="Nucleoside Triphosphate Pyrophosphohydrolase"/>
    <property type="match status" value="1"/>
</dbReference>
<comment type="subcellular location">
    <subcellularLocation>
        <location evidence="2">Nucleus</location>
    </subcellularLocation>
</comment>
<dbReference type="SMART" id="SM00005">
    <property type="entry name" value="DEATH"/>
    <property type="match status" value="1"/>
</dbReference>